<sequence>MSENKYKLFVKITTEHDTDGRIKPILLHWEDGRKFEIDKVLDVRQAASLKAGGQGMRYTCRIAGKEVYLFHDEGRWFIER</sequence>
<evidence type="ECO:0000313" key="2">
    <source>
        <dbReference type="Proteomes" id="UP000216052"/>
    </source>
</evidence>
<dbReference type="EMBL" id="CP155571">
    <property type="protein sequence ID" value="XFO74601.1"/>
    <property type="molecule type" value="Genomic_DNA"/>
</dbReference>
<evidence type="ECO:0000313" key="1">
    <source>
        <dbReference type="EMBL" id="XFO74601.1"/>
    </source>
</evidence>
<organism evidence="1 2">
    <name type="scientific">Sporomusa acidovorans (strain ATCC 49682 / DSM 3132 / Mol)</name>
    <dbReference type="NCBI Taxonomy" id="1123286"/>
    <lineage>
        <taxon>Bacteria</taxon>
        <taxon>Bacillati</taxon>
        <taxon>Bacillota</taxon>
        <taxon>Negativicutes</taxon>
        <taxon>Selenomonadales</taxon>
        <taxon>Sporomusaceae</taxon>
        <taxon>Sporomusa</taxon>
    </lineage>
</organism>
<dbReference type="Proteomes" id="UP000216052">
    <property type="component" value="Chromosome"/>
</dbReference>
<name>A0ABZ3J8Z3_SPOA4</name>
<dbReference type="RefSeq" id="WP_093793299.1">
    <property type="nucleotide sequence ID" value="NZ_CP155571.1"/>
</dbReference>
<accession>A0ABZ3J8Z3</accession>
<keyword evidence="2" id="KW-1185">Reference proteome</keyword>
<gene>
    <name evidence="1" type="ORF">SPACI_047110</name>
</gene>
<reference evidence="1" key="1">
    <citation type="submission" date="2024-05" db="EMBL/GenBank/DDBJ databases">
        <title>Isolation and characterization of Sporomusa carbonis sp. nov., a carboxydotrophic hydrogenogen in the genus of Sporomusa isolated from a charcoal burning pile.</title>
        <authorList>
            <person name="Boeer T."/>
            <person name="Rosenbaum F."/>
            <person name="Eysell L."/>
            <person name="Mueller V."/>
            <person name="Daniel R."/>
            <person name="Poehlein A."/>
        </authorList>
    </citation>
    <scope>NUCLEOTIDE SEQUENCE [LARGE SCALE GENOMIC DNA]</scope>
    <source>
        <strain evidence="1">DSM 3132</strain>
    </source>
</reference>
<protein>
    <submittedName>
        <fullName evidence="1">Uncharacterized protein</fullName>
    </submittedName>
</protein>
<proteinExistence type="predicted"/>